<proteinExistence type="predicted"/>
<dbReference type="Proteomes" id="UP000646365">
    <property type="component" value="Unassembled WGS sequence"/>
</dbReference>
<reference evidence="2" key="2">
    <citation type="submission" date="2020-09" db="EMBL/GenBank/DDBJ databases">
        <authorList>
            <person name="Sun Q."/>
            <person name="Zhou Y."/>
        </authorList>
    </citation>
    <scope>NUCLEOTIDE SEQUENCE</scope>
    <source>
        <strain evidence="2">CGMCC 1.15725</strain>
    </source>
</reference>
<dbReference type="AlphaFoldDB" id="A0A8J2YZC2"/>
<protein>
    <submittedName>
        <fullName evidence="2">ATP-binding protein</fullName>
    </submittedName>
</protein>
<feature type="signal peptide" evidence="1">
    <location>
        <begin position="1"/>
        <end position="17"/>
    </location>
</feature>
<dbReference type="Pfam" id="PF08904">
    <property type="entry name" value="EipB_like"/>
    <property type="match status" value="1"/>
</dbReference>
<feature type="chain" id="PRO_5035262434" evidence="1">
    <location>
        <begin position="18"/>
        <end position="267"/>
    </location>
</feature>
<sequence length="267" mass="29031">MILTAAITALGSGAAVAAPARPVEVQPHRALYDMTLESAKPNSGVVGATGSLAYQWGESCDGWTIEQRYKLSMQYEQDQPVDINSNFVTWESKDGKSYRFNERRTRNGQPDEDIKGDATLKGAKGGAAVFVHPKDQTFDLPPGALFPTAHTLLLIRKAQEGEHYISADVFDGSSVDGAVDISAVVGPKMDAKANPASTEVKSPLIDRPSWNVRMAFFPESSKDENPDYELGMRLMDNGVSSEMTIDYGDYVIKAKLKEIQALPKPAC</sequence>
<dbReference type="EMBL" id="BMJQ01000014">
    <property type="protein sequence ID" value="GGF36803.1"/>
    <property type="molecule type" value="Genomic_DNA"/>
</dbReference>
<dbReference type="InterPro" id="IPR015000">
    <property type="entry name" value="EipB-like"/>
</dbReference>
<accession>A0A8J2YZC2</accession>
<keyword evidence="2" id="KW-0547">Nucleotide-binding</keyword>
<keyword evidence="1" id="KW-0732">Signal</keyword>
<reference evidence="2" key="1">
    <citation type="journal article" date="2014" name="Int. J. Syst. Evol. Microbiol.">
        <title>Complete genome sequence of Corynebacterium casei LMG S-19264T (=DSM 44701T), isolated from a smear-ripened cheese.</title>
        <authorList>
            <consortium name="US DOE Joint Genome Institute (JGI-PGF)"/>
            <person name="Walter F."/>
            <person name="Albersmeier A."/>
            <person name="Kalinowski J."/>
            <person name="Ruckert C."/>
        </authorList>
    </citation>
    <scope>NUCLEOTIDE SEQUENCE</scope>
    <source>
        <strain evidence="2">CGMCC 1.15725</strain>
    </source>
</reference>
<keyword evidence="3" id="KW-1185">Reference proteome</keyword>
<keyword evidence="2" id="KW-0067">ATP-binding</keyword>
<name>A0A8J2YZC2_9PROT</name>
<organism evidence="2 3">
    <name type="scientific">Aliidongia dinghuensis</name>
    <dbReference type="NCBI Taxonomy" id="1867774"/>
    <lineage>
        <taxon>Bacteria</taxon>
        <taxon>Pseudomonadati</taxon>
        <taxon>Pseudomonadota</taxon>
        <taxon>Alphaproteobacteria</taxon>
        <taxon>Rhodospirillales</taxon>
        <taxon>Dongiaceae</taxon>
        <taxon>Aliidongia</taxon>
    </lineage>
</organism>
<evidence type="ECO:0000313" key="2">
    <source>
        <dbReference type="EMBL" id="GGF36803.1"/>
    </source>
</evidence>
<comment type="caution">
    <text evidence="2">The sequence shown here is derived from an EMBL/GenBank/DDBJ whole genome shotgun (WGS) entry which is preliminary data.</text>
</comment>
<gene>
    <name evidence="2" type="ORF">GCM10011611_49110</name>
</gene>
<evidence type="ECO:0000313" key="3">
    <source>
        <dbReference type="Proteomes" id="UP000646365"/>
    </source>
</evidence>
<evidence type="ECO:0000256" key="1">
    <source>
        <dbReference type="SAM" id="SignalP"/>
    </source>
</evidence>
<dbReference type="GO" id="GO:0005524">
    <property type="term" value="F:ATP binding"/>
    <property type="evidence" value="ECO:0007669"/>
    <property type="project" value="UniProtKB-KW"/>
</dbReference>